<dbReference type="AlphaFoldDB" id="A0A7X5R1P6"/>
<feature type="transmembrane region" description="Helical" evidence="6">
    <location>
        <begin position="142"/>
        <end position="167"/>
    </location>
</feature>
<dbReference type="RefSeq" id="WP_167150509.1">
    <property type="nucleotide sequence ID" value="NZ_JAAMOX010000002.1"/>
</dbReference>
<dbReference type="Pfam" id="PF02683">
    <property type="entry name" value="DsbD_TM"/>
    <property type="match status" value="1"/>
</dbReference>
<dbReference type="PANTHER" id="PTHR31272:SF4">
    <property type="entry name" value="CYTOCHROME C-TYPE BIOGENESIS PROTEIN HI_1454-RELATED"/>
    <property type="match status" value="1"/>
</dbReference>
<organism evidence="8 9">
    <name type="scientific">Lysinibacter cavernae</name>
    <dbReference type="NCBI Taxonomy" id="1640652"/>
    <lineage>
        <taxon>Bacteria</taxon>
        <taxon>Bacillati</taxon>
        <taxon>Actinomycetota</taxon>
        <taxon>Actinomycetes</taxon>
        <taxon>Micrococcales</taxon>
        <taxon>Microbacteriaceae</taxon>
        <taxon>Lysinibacter</taxon>
    </lineage>
</organism>
<reference evidence="8 9" key="1">
    <citation type="submission" date="2020-02" db="EMBL/GenBank/DDBJ databases">
        <title>Sequencing the genomes of 1000 actinobacteria strains.</title>
        <authorList>
            <person name="Klenk H.-P."/>
        </authorList>
    </citation>
    <scope>NUCLEOTIDE SEQUENCE [LARGE SCALE GENOMIC DNA]</scope>
    <source>
        <strain evidence="8 9">DSM 27960</strain>
    </source>
</reference>
<feature type="domain" description="Cytochrome C biogenesis protein transmembrane" evidence="7">
    <location>
        <begin position="13"/>
        <end position="231"/>
    </location>
</feature>
<keyword evidence="9" id="KW-1185">Reference proteome</keyword>
<evidence type="ECO:0000256" key="2">
    <source>
        <dbReference type="ARBA" id="ARBA00006143"/>
    </source>
</evidence>
<evidence type="ECO:0000313" key="9">
    <source>
        <dbReference type="Proteomes" id="UP000541033"/>
    </source>
</evidence>
<evidence type="ECO:0000256" key="1">
    <source>
        <dbReference type="ARBA" id="ARBA00004141"/>
    </source>
</evidence>
<feature type="transmembrane region" description="Helical" evidence="6">
    <location>
        <begin position="65"/>
        <end position="94"/>
    </location>
</feature>
<evidence type="ECO:0000256" key="5">
    <source>
        <dbReference type="ARBA" id="ARBA00023136"/>
    </source>
</evidence>
<dbReference type="InterPro" id="IPR003834">
    <property type="entry name" value="Cyt_c_assmbl_TM_dom"/>
</dbReference>
<comment type="caution">
    <text evidence="8">The sequence shown here is derived from an EMBL/GenBank/DDBJ whole genome shotgun (WGS) entry which is preliminary data.</text>
</comment>
<dbReference type="GO" id="GO:0017004">
    <property type="term" value="P:cytochrome complex assembly"/>
    <property type="evidence" value="ECO:0007669"/>
    <property type="project" value="InterPro"/>
</dbReference>
<evidence type="ECO:0000259" key="7">
    <source>
        <dbReference type="Pfam" id="PF02683"/>
    </source>
</evidence>
<dbReference type="Proteomes" id="UP000541033">
    <property type="component" value="Unassembled WGS sequence"/>
</dbReference>
<dbReference type="GO" id="GO:0016020">
    <property type="term" value="C:membrane"/>
    <property type="evidence" value="ECO:0007669"/>
    <property type="project" value="UniProtKB-SubCell"/>
</dbReference>
<comment type="similarity">
    <text evidence="2">Belongs to the DsbD family.</text>
</comment>
<protein>
    <submittedName>
        <fullName evidence="8">Cytochrome c-type biogenesis protein</fullName>
    </submittedName>
</protein>
<proteinExistence type="inferred from homology"/>
<keyword evidence="3 6" id="KW-0812">Transmembrane</keyword>
<evidence type="ECO:0000256" key="6">
    <source>
        <dbReference type="SAM" id="Phobius"/>
    </source>
</evidence>
<evidence type="ECO:0000256" key="3">
    <source>
        <dbReference type="ARBA" id="ARBA00022692"/>
    </source>
</evidence>
<feature type="transmembrane region" description="Helical" evidence="6">
    <location>
        <begin position="179"/>
        <end position="201"/>
    </location>
</feature>
<gene>
    <name evidence="8" type="ORF">FHX76_001985</name>
</gene>
<sequence length="252" mass="26805">MDVQHLIQDGQLWVAAPIAILAGLVSFASPCVLPLVPGYLAYVGGFTGTVDNEDAKARRAARRRLLLGVGLFVLGFTVIFVAIMALAGTVGVWFAEWENLITRILGVVVIVMGLVFIGQFSFLQRTMKSTWQPRTGLAGAPLLGAVFAIGWTPCLGPTLVAIFSLSLDAGGAVRGGLLGFFYCLGLGIPFFLVALGFGWVTSSTKFLRKHIRVINIIGGAMLIAIGVLMVSGLWSQIMYALQSVIGSYVTPL</sequence>
<dbReference type="InterPro" id="IPR051790">
    <property type="entry name" value="Cytochrome_c-biogenesis_DsbD"/>
</dbReference>
<feature type="transmembrane region" description="Helical" evidence="6">
    <location>
        <begin position="213"/>
        <end position="234"/>
    </location>
</feature>
<dbReference type="EMBL" id="JAAMOX010000002">
    <property type="protein sequence ID" value="NIH54089.1"/>
    <property type="molecule type" value="Genomic_DNA"/>
</dbReference>
<keyword evidence="4 6" id="KW-1133">Transmembrane helix</keyword>
<accession>A0A7X5R1P6</accession>
<comment type="subcellular location">
    <subcellularLocation>
        <location evidence="1">Membrane</location>
        <topology evidence="1">Multi-pass membrane protein</topology>
    </subcellularLocation>
</comment>
<feature type="transmembrane region" description="Helical" evidence="6">
    <location>
        <begin position="100"/>
        <end position="122"/>
    </location>
</feature>
<evidence type="ECO:0000313" key="8">
    <source>
        <dbReference type="EMBL" id="NIH54089.1"/>
    </source>
</evidence>
<evidence type="ECO:0000256" key="4">
    <source>
        <dbReference type="ARBA" id="ARBA00022989"/>
    </source>
</evidence>
<keyword evidence="5 6" id="KW-0472">Membrane</keyword>
<feature type="transmembrane region" description="Helical" evidence="6">
    <location>
        <begin position="12"/>
        <end position="36"/>
    </location>
</feature>
<dbReference type="PANTHER" id="PTHR31272">
    <property type="entry name" value="CYTOCHROME C-TYPE BIOGENESIS PROTEIN HI_1454-RELATED"/>
    <property type="match status" value="1"/>
</dbReference>
<name>A0A7X5R1P6_9MICO</name>